<dbReference type="STRING" id="13333.W1PFF2"/>
<name>W1PFF2_AMBTC</name>
<dbReference type="GO" id="GO:0015031">
    <property type="term" value="P:protein transport"/>
    <property type="evidence" value="ECO:0000318"/>
    <property type="project" value="GO_Central"/>
</dbReference>
<dbReference type="GO" id="GO:0005771">
    <property type="term" value="C:multivesicular body"/>
    <property type="evidence" value="ECO:0000318"/>
    <property type="project" value="GO_Central"/>
</dbReference>
<dbReference type="InterPro" id="IPR005024">
    <property type="entry name" value="Snf7_fam"/>
</dbReference>
<dbReference type="GO" id="GO:0045324">
    <property type="term" value="P:late endosome to vacuole transport"/>
    <property type="evidence" value="ECO:0000318"/>
    <property type="project" value="GO_Central"/>
</dbReference>
<dbReference type="HOGENOM" id="CLU_1742983_0_0_1"/>
<dbReference type="Gene3D" id="6.10.140.1230">
    <property type="match status" value="1"/>
</dbReference>
<protein>
    <submittedName>
        <fullName evidence="1">Uncharacterized protein</fullName>
    </submittedName>
</protein>
<reference evidence="2" key="1">
    <citation type="journal article" date="2013" name="Science">
        <title>The Amborella genome and the evolution of flowering plants.</title>
        <authorList>
            <consortium name="Amborella Genome Project"/>
        </authorList>
    </citation>
    <scope>NUCLEOTIDE SEQUENCE [LARGE SCALE GENOMIC DNA]</scope>
</reference>
<sequence>MATHRIKKLMQLLLLQKVLNGKGSEEKVMDQIFQLKLTSKPLVRQAKQCELDEKAEKAKIKKAIERENTDGARIHAHIAIRKETEQLNYLCFASRLDLVASRLCSQIKLQVPSKTNGDLCSPAPSAIKNQWRALLSHLRGVVSRKHAKNF</sequence>
<evidence type="ECO:0000313" key="2">
    <source>
        <dbReference type="Proteomes" id="UP000017836"/>
    </source>
</evidence>
<proteinExistence type="predicted"/>
<evidence type="ECO:0000313" key="1">
    <source>
        <dbReference type="EMBL" id="ERN08702.1"/>
    </source>
</evidence>
<accession>W1PFF2</accession>
<dbReference type="eggNOG" id="KOG3232">
    <property type="taxonomic scope" value="Eukaryota"/>
</dbReference>
<dbReference type="Proteomes" id="UP000017836">
    <property type="component" value="Unassembled WGS sequence"/>
</dbReference>
<dbReference type="GO" id="GO:0000815">
    <property type="term" value="C:ESCRT III complex"/>
    <property type="evidence" value="ECO:0000318"/>
    <property type="project" value="GO_Central"/>
</dbReference>
<organism evidence="1 2">
    <name type="scientific">Amborella trichopoda</name>
    <dbReference type="NCBI Taxonomy" id="13333"/>
    <lineage>
        <taxon>Eukaryota</taxon>
        <taxon>Viridiplantae</taxon>
        <taxon>Streptophyta</taxon>
        <taxon>Embryophyta</taxon>
        <taxon>Tracheophyta</taxon>
        <taxon>Spermatophyta</taxon>
        <taxon>Magnoliopsida</taxon>
        <taxon>Amborellales</taxon>
        <taxon>Amborellaceae</taxon>
        <taxon>Amborella</taxon>
    </lineage>
</organism>
<dbReference type="EMBL" id="KI393256">
    <property type="protein sequence ID" value="ERN08702.1"/>
    <property type="molecule type" value="Genomic_DNA"/>
</dbReference>
<dbReference type="AlphaFoldDB" id="W1PFF2"/>
<dbReference type="Gramene" id="ERN08702">
    <property type="protein sequence ID" value="ERN08702"/>
    <property type="gene ID" value="AMTR_s00017p00228920"/>
</dbReference>
<keyword evidence="2" id="KW-1185">Reference proteome</keyword>
<dbReference type="GO" id="GO:0032509">
    <property type="term" value="P:endosome transport via multivesicular body sorting pathway"/>
    <property type="evidence" value="ECO:0000318"/>
    <property type="project" value="GO_Central"/>
</dbReference>
<dbReference type="PANTHER" id="PTHR10476">
    <property type="entry name" value="CHARGED MULTIVESICULAR BODY PROTEIN"/>
    <property type="match status" value="1"/>
</dbReference>
<gene>
    <name evidence="1" type="ORF">AMTR_s00017p00228920</name>
</gene>